<evidence type="ECO:0000256" key="7">
    <source>
        <dbReference type="ARBA" id="ARBA00023310"/>
    </source>
</evidence>
<keyword evidence="6" id="KW-0472">Membrane</keyword>
<sequence>MSTKGLLKKIALPYAEALFDFSKSKEILESINQDLKFILDTLLKTDTLVIFLTNPLVKSQCKINVIKAIFTSKISKYALDFLYILIEKRRINLLNLIIDEYFNLFYSLEAVTIVDLYSAIVISSTQQKALEEKLITITKSRQIKLLVHIKPELIAGVIVKIGSKVIDMSIYGQLKQVESYLNCSTI</sequence>
<dbReference type="GO" id="GO:0046933">
    <property type="term" value="F:proton-transporting ATP synthase activity, rotational mechanism"/>
    <property type="evidence" value="ECO:0007669"/>
    <property type="project" value="InterPro"/>
</dbReference>
<comment type="similarity">
    <text evidence="2">Belongs to the ATPase delta chain family.</text>
</comment>
<evidence type="ECO:0000256" key="3">
    <source>
        <dbReference type="ARBA" id="ARBA00022448"/>
    </source>
</evidence>
<accession>A0A3G3MH09</accession>
<dbReference type="PRINTS" id="PR00125">
    <property type="entry name" value="ATPASEDELTA"/>
</dbReference>
<gene>
    <name evidence="8" type="primary">atpD</name>
</gene>
<keyword evidence="5" id="KW-0406">Ion transport</keyword>
<keyword evidence="4" id="KW-0375">Hydrogen ion transport</keyword>
<dbReference type="EMBL" id="MH281628">
    <property type="protein sequence ID" value="AYR06082.1"/>
    <property type="molecule type" value="Genomic_DNA"/>
</dbReference>
<evidence type="ECO:0000256" key="6">
    <source>
        <dbReference type="ARBA" id="ARBA00023136"/>
    </source>
</evidence>
<comment type="subcellular location">
    <subcellularLocation>
        <location evidence="1">Membrane</location>
    </subcellularLocation>
</comment>
<evidence type="ECO:0000256" key="5">
    <source>
        <dbReference type="ARBA" id="ARBA00023065"/>
    </source>
</evidence>
<keyword evidence="7" id="KW-0066">ATP synthesis</keyword>
<proteinExistence type="inferred from homology"/>
<dbReference type="PROSITE" id="PS00389">
    <property type="entry name" value="ATPASE_DELTA"/>
    <property type="match status" value="1"/>
</dbReference>
<dbReference type="InterPro" id="IPR026015">
    <property type="entry name" value="ATP_synth_OSCP/delta_N_sf"/>
</dbReference>
<name>A0A3G3MH09_9FLOR</name>
<evidence type="ECO:0000256" key="4">
    <source>
        <dbReference type="ARBA" id="ARBA00022781"/>
    </source>
</evidence>
<dbReference type="RefSeq" id="YP_009541873.1">
    <property type="nucleotide sequence ID" value="NC_039978.1"/>
</dbReference>
<dbReference type="NCBIfam" id="TIGR01145">
    <property type="entry name" value="ATP_synt_delta"/>
    <property type="match status" value="1"/>
</dbReference>
<evidence type="ECO:0000313" key="8">
    <source>
        <dbReference type="EMBL" id="AYR06082.1"/>
    </source>
</evidence>
<keyword evidence="3" id="KW-0813">Transport</keyword>
<dbReference type="SUPFAM" id="SSF47928">
    <property type="entry name" value="N-terminal domain of the delta subunit of the F1F0-ATP synthase"/>
    <property type="match status" value="1"/>
</dbReference>
<reference evidence="8" key="1">
    <citation type="journal article" date="2018" name="Genome Biol. Evol.">
        <title>Mitochondrial and Plastid Genomes from Coralline Red Algae Provide Insights into the Incongruent Evolutionary Histories of Organelles.</title>
        <authorList>
            <person name="Lee J."/>
            <person name="Song H.J."/>
            <person name="In Park S."/>
            <person name="Lee Y.M."/>
            <person name="Jeong S.Y."/>
            <person name="Oh Cho T."/>
            <person name="Kim J.H."/>
            <person name="Choi H.G."/>
            <person name="Choi C.G."/>
            <person name="Nelson W.A."/>
            <person name="Fredericq S."/>
            <person name="Bhattacharya D."/>
            <person name="Su Yoon H."/>
        </authorList>
    </citation>
    <scope>NUCLEOTIDE SEQUENCE</scope>
</reference>
<dbReference type="AlphaFoldDB" id="A0A3G3MH09"/>
<dbReference type="InterPro" id="IPR020781">
    <property type="entry name" value="ATPase_OSCP/d_CS"/>
</dbReference>
<dbReference type="PANTHER" id="PTHR11910">
    <property type="entry name" value="ATP SYNTHASE DELTA CHAIN"/>
    <property type="match status" value="1"/>
</dbReference>
<dbReference type="InterPro" id="IPR000711">
    <property type="entry name" value="ATPase_OSCP/dsu"/>
</dbReference>
<geneLocation type="plastid" evidence="8"/>
<organism evidence="8">
    <name type="scientific">Neogoniolithon spectabile</name>
    <dbReference type="NCBI Taxonomy" id="231755"/>
    <lineage>
        <taxon>Eukaryota</taxon>
        <taxon>Rhodophyta</taxon>
        <taxon>Florideophyceae</taxon>
        <taxon>Corallinophycidae</taxon>
        <taxon>Corallinales</taxon>
        <taxon>Spongitidaceae</taxon>
        <taxon>Neogoniolithoideae</taxon>
        <taxon>Neogoniolithon</taxon>
    </lineage>
</organism>
<dbReference type="HAMAP" id="MF_01416">
    <property type="entry name" value="ATP_synth_delta_bact"/>
    <property type="match status" value="1"/>
</dbReference>
<protein>
    <submittedName>
        <fullName evidence="8">ATP synthase CF1 delta subunit</fullName>
    </submittedName>
</protein>
<dbReference type="GO" id="GO:0016020">
    <property type="term" value="C:membrane"/>
    <property type="evidence" value="ECO:0007669"/>
    <property type="project" value="UniProtKB-SubCell"/>
</dbReference>
<dbReference type="GeneID" id="38463648"/>
<dbReference type="Pfam" id="PF00213">
    <property type="entry name" value="OSCP"/>
    <property type="match status" value="1"/>
</dbReference>
<keyword evidence="8" id="KW-0934">Plastid</keyword>
<dbReference type="Gene3D" id="1.10.520.20">
    <property type="entry name" value="N-terminal domain of the delta subunit of the F1F0-ATP synthase"/>
    <property type="match status" value="1"/>
</dbReference>
<evidence type="ECO:0000256" key="1">
    <source>
        <dbReference type="ARBA" id="ARBA00004370"/>
    </source>
</evidence>
<evidence type="ECO:0000256" key="2">
    <source>
        <dbReference type="ARBA" id="ARBA00007046"/>
    </source>
</evidence>